<accession>A0A0D2AMK9</accession>
<name>A0A0D2AMK9_9EURO</name>
<dbReference type="Proteomes" id="UP000054466">
    <property type="component" value="Unassembled WGS sequence"/>
</dbReference>
<gene>
    <name evidence="1" type="ORF">PV07_09432</name>
</gene>
<reference evidence="1 2" key="1">
    <citation type="submission" date="2015-01" db="EMBL/GenBank/DDBJ databases">
        <title>The Genome Sequence of Cladophialophora immunda CBS83496.</title>
        <authorList>
            <consortium name="The Broad Institute Genomics Platform"/>
            <person name="Cuomo C."/>
            <person name="de Hoog S."/>
            <person name="Gorbushina A."/>
            <person name="Stielow B."/>
            <person name="Teixiera M."/>
            <person name="Abouelleil A."/>
            <person name="Chapman S.B."/>
            <person name="Priest M."/>
            <person name="Young S.K."/>
            <person name="Wortman J."/>
            <person name="Nusbaum C."/>
            <person name="Birren B."/>
        </authorList>
    </citation>
    <scope>NUCLEOTIDE SEQUENCE [LARGE SCALE GENOMIC DNA]</scope>
    <source>
        <strain evidence="1 2">CBS 83496</strain>
    </source>
</reference>
<evidence type="ECO:0000313" key="2">
    <source>
        <dbReference type="Proteomes" id="UP000054466"/>
    </source>
</evidence>
<dbReference type="EMBL" id="KN847044">
    <property type="protein sequence ID" value="KIW26332.1"/>
    <property type="molecule type" value="Genomic_DNA"/>
</dbReference>
<sequence>MSPWTTLASSRSQGRRCRMAGPRNWASELVTGSSHAATGQFGGAAVEVALAVGEDVVICRRKGDVLDRIKSALAPVDPQGEIDVVRSTGTVGRDVTTIMSLNLE</sequence>
<dbReference type="VEuPathDB" id="FungiDB:PV07_09432"/>
<dbReference type="HOGENOM" id="CLU_2249852_0_0_1"/>
<dbReference type="GeneID" id="27348626"/>
<proteinExistence type="predicted"/>
<dbReference type="RefSeq" id="XP_016246548.1">
    <property type="nucleotide sequence ID" value="XM_016396692.1"/>
</dbReference>
<organism evidence="1 2">
    <name type="scientific">Cladophialophora immunda</name>
    <dbReference type="NCBI Taxonomy" id="569365"/>
    <lineage>
        <taxon>Eukaryota</taxon>
        <taxon>Fungi</taxon>
        <taxon>Dikarya</taxon>
        <taxon>Ascomycota</taxon>
        <taxon>Pezizomycotina</taxon>
        <taxon>Eurotiomycetes</taxon>
        <taxon>Chaetothyriomycetidae</taxon>
        <taxon>Chaetothyriales</taxon>
        <taxon>Herpotrichiellaceae</taxon>
        <taxon>Cladophialophora</taxon>
    </lineage>
</organism>
<evidence type="ECO:0000313" key="1">
    <source>
        <dbReference type="EMBL" id="KIW26332.1"/>
    </source>
</evidence>
<feature type="non-terminal residue" evidence="1">
    <location>
        <position position="1"/>
    </location>
</feature>
<dbReference type="STRING" id="569365.A0A0D2AMK9"/>
<protein>
    <submittedName>
        <fullName evidence="1">Uncharacterized protein</fullName>
    </submittedName>
</protein>
<dbReference type="AlphaFoldDB" id="A0A0D2AMK9"/>
<keyword evidence="2" id="KW-1185">Reference proteome</keyword>